<dbReference type="Proteomes" id="UP000509302">
    <property type="component" value="Chromosome"/>
</dbReference>
<dbReference type="SMART" id="SM00028">
    <property type="entry name" value="TPR"/>
    <property type="match status" value="1"/>
</dbReference>
<keyword evidence="3" id="KW-0378">Hydrolase</keyword>
<feature type="domain" description="Beta-lactamase-related" evidence="2">
    <location>
        <begin position="26"/>
        <end position="348"/>
    </location>
</feature>
<dbReference type="GO" id="GO:0016787">
    <property type="term" value="F:hydrolase activity"/>
    <property type="evidence" value="ECO:0007669"/>
    <property type="project" value="UniProtKB-KW"/>
</dbReference>
<dbReference type="InterPro" id="IPR011990">
    <property type="entry name" value="TPR-like_helical_dom_sf"/>
</dbReference>
<dbReference type="PANTHER" id="PTHR46825">
    <property type="entry name" value="D-ALANYL-D-ALANINE-CARBOXYPEPTIDASE/ENDOPEPTIDASE AMPH"/>
    <property type="match status" value="1"/>
</dbReference>
<evidence type="ECO:0000259" key="2">
    <source>
        <dbReference type="Pfam" id="PF00144"/>
    </source>
</evidence>
<proteinExistence type="predicted"/>
<dbReference type="PROSITE" id="PS50293">
    <property type="entry name" value="TPR_REGION"/>
    <property type="match status" value="1"/>
</dbReference>
<dbReference type="PROSITE" id="PS50005">
    <property type="entry name" value="TPR"/>
    <property type="match status" value="1"/>
</dbReference>
<evidence type="ECO:0000313" key="3">
    <source>
        <dbReference type="EMBL" id="QLG46981.1"/>
    </source>
</evidence>
<dbReference type="SUPFAM" id="SSF48452">
    <property type="entry name" value="TPR-like"/>
    <property type="match status" value="1"/>
</dbReference>
<dbReference type="SUPFAM" id="SSF56601">
    <property type="entry name" value="beta-lactamase/transpeptidase-like"/>
    <property type="match status" value="1"/>
</dbReference>
<keyword evidence="1" id="KW-0802">TPR repeat</keyword>
<dbReference type="Gene3D" id="1.25.40.10">
    <property type="entry name" value="Tetratricopeptide repeat domain"/>
    <property type="match status" value="1"/>
</dbReference>
<dbReference type="InterPro" id="IPR050491">
    <property type="entry name" value="AmpC-like"/>
</dbReference>
<dbReference type="RefSeq" id="WP_179243259.1">
    <property type="nucleotide sequence ID" value="NZ_CP058595.1"/>
</dbReference>
<dbReference type="EMBL" id="CP058595">
    <property type="protein sequence ID" value="QLG46981.1"/>
    <property type="molecule type" value="Genomic_DNA"/>
</dbReference>
<evidence type="ECO:0000256" key="1">
    <source>
        <dbReference type="PROSITE-ProRule" id="PRU00339"/>
    </source>
</evidence>
<protein>
    <submittedName>
        <fullName evidence="3">Class A beta-lactamase-related serine hydrolase</fullName>
    </submittedName>
</protein>
<keyword evidence="4" id="KW-1185">Reference proteome</keyword>
<reference evidence="3 4" key="1">
    <citation type="journal article" date="2006" name="Int. J. Syst. Evol. Microbiol.">
        <title>Costertonia aggregata gen. nov., sp. nov., a mesophilic marine bacterium of the family Flavobacteriaceae, isolated from a mature biofilm.</title>
        <authorList>
            <person name="Kwon K.K."/>
            <person name="Lee Y.K."/>
            <person name="Lee H.K."/>
        </authorList>
    </citation>
    <scope>NUCLEOTIDE SEQUENCE [LARGE SCALE GENOMIC DNA]</scope>
    <source>
        <strain evidence="3 4">KCCM 42265</strain>
    </source>
</reference>
<evidence type="ECO:0000313" key="4">
    <source>
        <dbReference type="Proteomes" id="UP000509302"/>
    </source>
</evidence>
<name>A0A7H9AU13_9FLAO</name>
<feature type="repeat" description="TPR" evidence="1">
    <location>
        <begin position="529"/>
        <end position="562"/>
    </location>
</feature>
<dbReference type="Gene3D" id="3.40.710.10">
    <property type="entry name" value="DD-peptidase/beta-lactamase superfamily"/>
    <property type="match status" value="1"/>
</dbReference>
<organism evidence="3 4">
    <name type="scientific">Costertonia aggregata</name>
    <dbReference type="NCBI Taxonomy" id="343403"/>
    <lineage>
        <taxon>Bacteria</taxon>
        <taxon>Pseudomonadati</taxon>
        <taxon>Bacteroidota</taxon>
        <taxon>Flavobacteriia</taxon>
        <taxon>Flavobacteriales</taxon>
        <taxon>Flavobacteriaceae</taxon>
        <taxon>Costertonia</taxon>
    </lineage>
</organism>
<gene>
    <name evidence="3" type="ORF">HYG79_17005</name>
</gene>
<sequence>MSNKIKKTETNLTTPVYIKGDKTWSIEERMKHYGVPGVSIAVINNGEIEWTKTYGVTDKESKTPVTKETLFQAASISKALSAYAALCLVEQNRMTLDEDINTFLKSWRLEDNEFTEKKKVTLKSLLNHSAGVTGRGFYGYSPGQQIPTLLEVLNGTDPANSEGFFVNKLPEESYRYSGGGYTILQQMMIDVEEKPFPILMEELVLEPLKMQNSTFNQPLPNKQLKLAATGYYSDGSMVKGKRHTYPEMAAAGLWTTAEDLAKFVITIQQTLKGESKVGLSKSMTTKMLTPSIVETMGLGVFIRKKKDEIYFEHDGGNEGFLGQFTAHKDKGYGVVILTNSFHQDFNSEVIRSVALAYEWPDFVPSYEKKKLNNTVLDEICGRYRINNNELIKVYENNNILYSKELGMEPIELIQVSDSTYVSRNVQQLIQFNRKSENRTMELIDIHSGNIISNYTKMKDEDKIPIEHFLDGDFEKGLSTYKSIMKTNPKNPDINENTLNAIGYDFLNRNRMKLTLDIFKVNTILYPNSFNVYDSLAEAYYTDKQYDLALSNYKKSLELNPENTNAEKMITKIKNI</sequence>
<dbReference type="Pfam" id="PF00144">
    <property type="entry name" value="Beta-lactamase"/>
    <property type="match status" value="1"/>
</dbReference>
<dbReference type="KEGG" id="cagg:HYG79_17005"/>
<dbReference type="InterPro" id="IPR012338">
    <property type="entry name" value="Beta-lactam/transpept-like"/>
</dbReference>
<accession>A0A7H9AU13</accession>
<dbReference type="PANTHER" id="PTHR46825:SF12">
    <property type="entry name" value="PENICILLIN-BINDING PROTEIN 4"/>
    <property type="match status" value="1"/>
</dbReference>
<dbReference type="AlphaFoldDB" id="A0A7H9AU13"/>
<dbReference type="InterPro" id="IPR019734">
    <property type="entry name" value="TPR_rpt"/>
</dbReference>
<dbReference type="InterPro" id="IPR001466">
    <property type="entry name" value="Beta-lactam-related"/>
</dbReference>